<dbReference type="eggNOG" id="ENOG502TD0A">
    <property type="taxonomic scope" value="Eukaryota"/>
</dbReference>
<proteinExistence type="predicted"/>
<dbReference type="PaxDb" id="7159-AAEL010174-PA"/>
<reference evidence="1" key="2">
    <citation type="journal article" date="2007" name="Science">
        <title>Genome sequence of Aedes aegypti, a major arbovirus vector.</title>
        <authorList>
            <person name="Nene V."/>
            <person name="Wortman J.R."/>
            <person name="Lawson D."/>
            <person name="Haas B."/>
            <person name="Kodira C."/>
            <person name="Tu Z.J."/>
            <person name="Loftus B."/>
            <person name="Xi Z."/>
            <person name="Megy K."/>
            <person name="Grabherr M."/>
            <person name="Ren Q."/>
            <person name="Zdobnov E.M."/>
            <person name="Lobo N.F."/>
            <person name="Campbell K.S."/>
            <person name="Brown S.E."/>
            <person name="Bonaldo M.F."/>
            <person name="Zhu J."/>
            <person name="Sinkins S.P."/>
            <person name="Hogenkamp D.G."/>
            <person name="Amedeo P."/>
            <person name="Arensburger P."/>
            <person name="Atkinson P.W."/>
            <person name="Bidwell S."/>
            <person name="Biedler J."/>
            <person name="Birney E."/>
            <person name="Bruggner R.V."/>
            <person name="Costas J."/>
            <person name="Coy M.R."/>
            <person name="Crabtree J."/>
            <person name="Crawford M."/>
            <person name="Debruyn B."/>
            <person name="Decaprio D."/>
            <person name="Eiglmeier K."/>
            <person name="Eisenstadt E."/>
            <person name="El-Dorry H."/>
            <person name="Gelbart W.M."/>
            <person name="Gomes S.L."/>
            <person name="Hammond M."/>
            <person name="Hannick L.I."/>
            <person name="Hogan J.R."/>
            <person name="Holmes M.H."/>
            <person name="Jaffe D."/>
            <person name="Johnston J.S."/>
            <person name="Kennedy R.C."/>
            <person name="Koo H."/>
            <person name="Kravitz S."/>
            <person name="Kriventseva E.V."/>
            <person name="Kulp D."/>
            <person name="Labutti K."/>
            <person name="Lee E."/>
            <person name="Li S."/>
            <person name="Lovin D.D."/>
            <person name="Mao C."/>
            <person name="Mauceli E."/>
            <person name="Menck C.F."/>
            <person name="Miller J.R."/>
            <person name="Montgomery P."/>
            <person name="Mori A."/>
            <person name="Nascimento A.L."/>
            <person name="Naveira H.F."/>
            <person name="Nusbaum C."/>
            <person name="O'leary S."/>
            <person name="Orvis J."/>
            <person name="Pertea M."/>
            <person name="Quesneville H."/>
            <person name="Reidenbach K.R."/>
            <person name="Rogers Y.H."/>
            <person name="Roth C.W."/>
            <person name="Schneider J.R."/>
            <person name="Schatz M."/>
            <person name="Shumway M."/>
            <person name="Stanke M."/>
            <person name="Stinson E.O."/>
            <person name="Tubio J.M."/>
            <person name="Vanzee J.P."/>
            <person name="Verjovski-Almeida S."/>
            <person name="Werner D."/>
            <person name="White O."/>
            <person name="Wyder S."/>
            <person name="Zeng Q."/>
            <person name="Zhao Q."/>
            <person name="Zhao Y."/>
            <person name="Hill C.A."/>
            <person name="Raikhel A.S."/>
            <person name="Soares M.B."/>
            <person name="Knudson D.L."/>
            <person name="Lee N.H."/>
            <person name="Galagan J."/>
            <person name="Salzberg S.L."/>
            <person name="Paulsen I.T."/>
            <person name="Dimopoulos G."/>
            <person name="Collins F.H."/>
            <person name="Birren B."/>
            <person name="Fraser-Liggett C.M."/>
            <person name="Severson D.W."/>
        </authorList>
    </citation>
    <scope>NUCLEOTIDE SEQUENCE [LARGE SCALE GENOMIC DNA]</scope>
    <source>
        <strain evidence="1">Liverpool</strain>
    </source>
</reference>
<dbReference type="Proteomes" id="UP000682892">
    <property type="component" value="Unassembled WGS sequence"/>
</dbReference>
<gene>
    <name evidence="1" type="ORF">AaeL_AAEL010174</name>
</gene>
<dbReference type="PhylomeDB" id="Q16TN7"/>
<dbReference type="VEuPathDB" id="VectorBase:AAEL020279"/>
<dbReference type="EMBL" id="CH477643">
    <property type="protein sequence ID" value="EAT37893.1"/>
    <property type="molecule type" value="Genomic_DNA"/>
</dbReference>
<reference evidence="1" key="1">
    <citation type="submission" date="2005-10" db="EMBL/GenBank/DDBJ databases">
        <authorList>
            <person name="Loftus B.J."/>
            <person name="Nene V.M."/>
            <person name="Hannick L.I."/>
            <person name="Bidwell S."/>
            <person name="Haas B."/>
            <person name="Amedeo P."/>
            <person name="Orvis J."/>
            <person name="Wortman J.R."/>
            <person name="White O.R."/>
            <person name="Salzberg S."/>
            <person name="Shumway M."/>
            <person name="Koo H."/>
            <person name="Zhao Y."/>
            <person name="Holmes M."/>
            <person name="Miller J."/>
            <person name="Schatz M."/>
            <person name="Pop M."/>
            <person name="Pai G."/>
            <person name="Utterback T."/>
            <person name="Rogers Y.-H."/>
            <person name="Kravitz S."/>
            <person name="Fraser C.M."/>
        </authorList>
    </citation>
    <scope>NUCLEOTIDE SEQUENCE</scope>
    <source>
        <strain evidence="1">Liverpool</strain>
    </source>
</reference>
<organism evidence="1 2">
    <name type="scientific">Aedes aegypti</name>
    <name type="common">Yellowfever mosquito</name>
    <name type="synonym">Culex aegypti</name>
    <dbReference type="NCBI Taxonomy" id="7159"/>
    <lineage>
        <taxon>Eukaryota</taxon>
        <taxon>Metazoa</taxon>
        <taxon>Ecdysozoa</taxon>
        <taxon>Arthropoda</taxon>
        <taxon>Hexapoda</taxon>
        <taxon>Insecta</taxon>
        <taxon>Pterygota</taxon>
        <taxon>Neoptera</taxon>
        <taxon>Endopterygota</taxon>
        <taxon>Diptera</taxon>
        <taxon>Nematocera</taxon>
        <taxon>Culicoidea</taxon>
        <taxon>Culicidae</taxon>
        <taxon>Culicinae</taxon>
        <taxon>Aedini</taxon>
        <taxon>Aedes</taxon>
        <taxon>Stegomyia</taxon>
    </lineage>
</organism>
<evidence type="ECO:0000313" key="1">
    <source>
        <dbReference type="EMBL" id="EAT37893.1"/>
    </source>
</evidence>
<dbReference type="AlphaFoldDB" id="Q16TN7"/>
<sequence length="154" mass="17928">MVVNQQAPSPAQYDMLNELIKESKEFIAAYDTIVLHKELYRNVLLFSLSCLREKLVELIQKFSKLPKEDNKTAVIDCCGVSYNKYDCFKEHYEQVHNRKALQSASLCELKMSLTKISFFERRIRGYLKGGEISSCEMIMNLKKILKKIDMSLVF</sequence>
<dbReference type="HOGENOM" id="CLU_114247_1_0_1"/>
<protein>
    <submittedName>
        <fullName evidence="1">AAEL010174-PA</fullName>
    </submittedName>
</protein>
<name>Q16TN7_AEDAE</name>
<reference evidence="1" key="3">
    <citation type="submission" date="2012-09" db="EMBL/GenBank/DDBJ databases">
        <authorList>
            <consortium name="VectorBase"/>
        </authorList>
    </citation>
    <scope>NUCLEOTIDE SEQUENCE</scope>
    <source>
        <strain evidence="1">Liverpool</strain>
    </source>
</reference>
<accession>Q16TN7</accession>
<evidence type="ECO:0000313" key="2">
    <source>
        <dbReference type="Proteomes" id="UP000682892"/>
    </source>
</evidence>
<dbReference type="OMA" id="AFKQHYE"/>